<dbReference type="InterPro" id="IPR001073">
    <property type="entry name" value="C1q_dom"/>
</dbReference>
<feature type="domain" description="C1q" evidence="1">
    <location>
        <begin position="23"/>
        <end position="167"/>
    </location>
</feature>
<dbReference type="EMBL" id="MACH01000067">
    <property type="protein sequence ID" value="OJE47681.1"/>
    <property type="molecule type" value="Genomic_DNA"/>
</dbReference>
<dbReference type="RefSeq" id="WP_071745178.1">
    <property type="nucleotide sequence ID" value="NZ_MACH01000067.1"/>
</dbReference>
<organism evidence="2 3">
    <name type="scientific">Bacillus proteolyticus</name>
    <dbReference type="NCBI Taxonomy" id="2026192"/>
    <lineage>
        <taxon>Bacteria</taxon>
        <taxon>Bacillati</taxon>
        <taxon>Bacillota</taxon>
        <taxon>Bacilli</taxon>
        <taxon>Bacillales</taxon>
        <taxon>Bacillaceae</taxon>
        <taxon>Bacillus</taxon>
        <taxon>Bacillus cereus group</taxon>
    </lineage>
</organism>
<dbReference type="Proteomes" id="UP000183185">
    <property type="component" value="Unassembled WGS sequence"/>
</dbReference>
<evidence type="ECO:0000259" key="1">
    <source>
        <dbReference type="PROSITE" id="PS50871"/>
    </source>
</evidence>
<accession>A0AA44KX61</accession>
<dbReference type="AlphaFoldDB" id="A0AA44KX61"/>
<protein>
    <recommendedName>
        <fullName evidence="1">C1q domain-containing protein</fullName>
    </recommendedName>
</protein>
<evidence type="ECO:0000313" key="3">
    <source>
        <dbReference type="Proteomes" id="UP000183185"/>
    </source>
</evidence>
<sequence>MSSKNRMHFNPCAFPVPIQEGFPQSAFRAINVTAEQSVSVDTPVFPVLYPDEIFDLNNEYDPGTSTFTLKQNGVYSIIASVAFFPNDVTANYRVVINIRVNGIPIVTDNGFFGANPVETGDEASVSAILKLAARDEVSISVFSTTNGIILPEPRGTHFEAARLPFLT</sequence>
<comment type="caution">
    <text evidence="2">The sequence shown here is derived from an EMBL/GenBank/DDBJ whole genome shotgun (WGS) entry which is preliminary data.</text>
</comment>
<dbReference type="PROSITE" id="PS50871">
    <property type="entry name" value="C1Q"/>
    <property type="match status" value="1"/>
</dbReference>
<proteinExistence type="predicted"/>
<evidence type="ECO:0000313" key="2">
    <source>
        <dbReference type="EMBL" id="OJE47681.1"/>
    </source>
</evidence>
<gene>
    <name evidence="2" type="ORF">BAQ49_28310</name>
</gene>
<reference evidence="2 3" key="1">
    <citation type="submission" date="2016-06" db="EMBL/GenBank/DDBJ databases">
        <title>First insights into the genetic diversity and population structure of in the Bacillus cereus group bacteria from diverse marine environments.</title>
        <authorList>
            <person name="Liu Y."/>
            <person name="Lai Q."/>
            <person name="Shao Z."/>
        </authorList>
    </citation>
    <scope>NUCLEOTIDE SEQUENCE [LARGE SCALE GENOMIC DNA]</scope>
    <source>
        <strain evidence="2 3">TD42</strain>
    </source>
</reference>
<dbReference type="SUPFAM" id="SSF49842">
    <property type="entry name" value="TNF-like"/>
    <property type="match status" value="1"/>
</dbReference>
<dbReference type="InterPro" id="IPR008983">
    <property type="entry name" value="Tumour_necrosis_fac-like_dom"/>
</dbReference>
<name>A0AA44KX61_9BACI</name>
<dbReference type="Gene3D" id="2.60.120.40">
    <property type="match status" value="1"/>
</dbReference>
<dbReference type="Pfam" id="PF00386">
    <property type="entry name" value="C1q"/>
    <property type="match status" value="1"/>
</dbReference>